<reference evidence="11" key="1">
    <citation type="submission" date="2021-02" db="EMBL/GenBank/DDBJ databases">
        <authorList>
            <person name="Dougan E. K."/>
            <person name="Rhodes N."/>
            <person name="Thang M."/>
            <person name="Chan C."/>
        </authorList>
    </citation>
    <scope>NUCLEOTIDE SEQUENCE</scope>
</reference>
<dbReference type="Pfam" id="PF00198">
    <property type="entry name" value="2-oxoacid_dh"/>
    <property type="match status" value="1"/>
</dbReference>
<evidence type="ECO:0000256" key="4">
    <source>
        <dbReference type="ARBA" id="ARBA00022532"/>
    </source>
</evidence>
<comment type="similarity">
    <text evidence="3 9">Belongs to the 2-oxoacid dehydrogenase family.</text>
</comment>
<dbReference type="PANTHER" id="PTHR43416:SF5">
    <property type="entry name" value="DIHYDROLIPOYLLYSINE-RESIDUE SUCCINYLTRANSFERASE COMPONENT OF 2-OXOGLUTARATE DEHYDROGENASE COMPLEX, MITOCHONDRIAL"/>
    <property type="match status" value="1"/>
</dbReference>
<evidence type="ECO:0000259" key="10">
    <source>
        <dbReference type="PROSITE" id="PS50968"/>
    </source>
</evidence>
<evidence type="ECO:0000313" key="12">
    <source>
        <dbReference type="Proteomes" id="UP000626109"/>
    </source>
</evidence>
<dbReference type="InterPro" id="IPR003016">
    <property type="entry name" value="2-oxoA_DH_lipoyl-BS"/>
</dbReference>
<dbReference type="PROSITE" id="PS00189">
    <property type="entry name" value="LIPOYL"/>
    <property type="match status" value="1"/>
</dbReference>
<dbReference type="PROSITE" id="PS50968">
    <property type="entry name" value="BIOTINYL_LIPOYL"/>
    <property type="match status" value="1"/>
</dbReference>
<dbReference type="GO" id="GO:0005739">
    <property type="term" value="C:mitochondrion"/>
    <property type="evidence" value="ECO:0007669"/>
    <property type="project" value="TreeGrafter"/>
</dbReference>
<evidence type="ECO:0000256" key="9">
    <source>
        <dbReference type="RuleBase" id="RU003423"/>
    </source>
</evidence>
<keyword evidence="6 9" id="KW-0450">Lipoyl</keyword>
<dbReference type="EMBL" id="CAJNNW010000468">
    <property type="protein sequence ID" value="CAE8627745.1"/>
    <property type="molecule type" value="Genomic_DNA"/>
</dbReference>
<accession>A0A813GR32</accession>
<keyword evidence="7" id="KW-0809">Transit peptide</keyword>
<proteinExistence type="inferred from homology"/>
<evidence type="ECO:0000256" key="6">
    <source>
        <dbReference type="ARBA" id="ARBA00022823"/>
    </source>
</evidence>
<feature type="non-terminal residue" evidence="11">
    <location>
        <position position="1"/>
    </location>
</feature>
<dbReference type="Gene3D" id="3.30.559.10">
    <property type="entry name" value="Chloramphenicol acetyltransferase-like domain"/>
    <property type="match status" value="1"/>
</dbReference>
<evidence type="ECO:0000313" key="11">
    <source>
        <dbReference type="EMBL" id="CAE8627745.1"/>
    </source>
</evidence>
<dbReference type="InterPro" id="IPR050537">
    <property type="entry name" value="2-oxoacid_dehydrogenase"/>
</dbReference>
<dbReference type="GO" id="GO:0006099">
    <property type="term" value="P:tricarboxylic acid cycle"/>
    <property type="evidence" value="ECO:0007669"/>
    <property type="project" value="UniProtKB-KW"/>
</dbReference>
<comment type="caution">
    <text evidence="11">The sequence shown here is derived from an EMBL/GenBank/DDBJ whole genome shotgun (WGS) entry which is preliminary data.</text>
</comment>
<dbReference type="SUPFAM" id="SSF51230">
    <property type="entry name" value="Single hybrid motif"/>
    <property type="match status" value="1"/>
</dbReference>
<sequence length="349" mass="35758">MLRVSRVPATEVKEVFVKVDDNVEKGALLAKIEVGGAPSSSVASAPAASAPAASTAPAAVAPAAAASSSAPGKVVEQIINDFGGESITEGTIMEWSKNVGDFVKQGELLCVVETDKVTIEVKAQESGTIKEILAPAEMSVEKGSVLCKIQTGGAPAAGGAPASQAAAPASEPVAAAAPEAHSEPLTGLRATFARLASERLGGPAPTAAVKAPVQAPAAAKAATTASKVPIPATTVGEGRTERRVPVSFVRSRVIQRMKETQNRAALLTTFQEADLTAALAMRTKYKDLFQKTHGMPLGLLSLFAKASCCALMETPSVNALIDDGSKETVFRDYADISVPIPSPRGMISC</sequence>
<evidence type="ECO:0000256" key="3">
    <source>
        <dbReference type="ARBA" id="ARBA00007317"/>
    </source>
</evidence>
<evidence type="ECO:0000256" key="8">
    <source>
        <dbReference type="ARBA" id="ARBA00023315"/>
    </source>
</evidence>
<keyword evidence="8 9" id="KW-0012">Acyltransferase</keyword>
<protein>
    <recommendedName>
        <fullName evidence="9">Dihydrolipoamide acetyltransferase component of pyruvate dehydrogenase complex</fullName>
        <ecNumber evidence="9">2.3.1.-</ecNumber>
    </recommendedName>
</protein>
<dbReference type="PANTHER" id="PTHR43416">
    <property type="entry name" value="DIHYDROLIPOYLLYSINE-RESIDUE SUCCINYLTRANSFERASE COMPONENT OF 2-OXOGLUTARATE DEHYDROGENASE COMPLEX, MITOCHONDRIAL-RELATED"/>
    <property type="match status" value="1"/>
</dbReference>
<keyword evidence="5 9" id="KW-0808">Transferase</keyword>
<evidence type="ECO:0000256" key="7">
    <source>
        <dbReference type="ARBA" id="ARBA00022946"/>
    </source>
</evidence>
<dbReference type="Proteomes" id="UP000626109">
    <property type="component" value="Unassembled WGS sequence"/>
</dbReference>
<feature type="domain" description="Lipoyl-binding" evidence="10">
    <location>
        <begin position="73"/>
        <end position="150"/>
    </location>
</feature>
<organism evidence="11 12">
    <name type="scientific">Polarella glacialis</name>
    <name type="common">Dinoflagellate</name>
    <dbReference type="NCBI Taxonomy" id="89957"/>
    <lineage>
        <taxon>Eukaryota</taxon>
        <taxon>Sar</taxon>
        <taxon>Alveolata</taxon>
        <taxon>Dinophyceae</taxon>
        <taxon>Suessiales</taxon>
        <taxon>Suessiaceae</taxon>
        <taxon>Polarella</taxon>
    </lineage>
</organism>
<dbReference type="Pfam" id="PF00364">
    <property type="entry name" value="Biotin_lipoyl"/>
    <property type="match status" value="1"/>
</dbReference>
<name>A0A813GR32_POLGL</name>
<dbReference type="GO" id="GO:0004149">
    <property type="term" value="F:dihydrolipoyllysine-residue succinyltransferase activity"/>
    <property type="evidence" value="ECO:0007669"/>
    <property type="project" value="TreeGrafter"/>
</dbReference>
<dbReference type="InterPro" id="IPR023213">
    <property type="entry name" value="CAT-like_dom_sf"/>
</dbReference>
<evidence type="ECO:0000256" key="2">
    <source>
        <dbReference type="ARBA" id="ARBA00005145"/>
    </source>
</evidence>
<dbReference type="Gene3D" id="2.40.50.100">
    <property type="match status" value="1"/>
</dbReference>
<dbReference type="InterPro" id="IPR000089">
    <property type="entry name" value="Biotin_lipoyl"/>
</dbReference>
<dbReference type="CDD" id="cd06849">
    <property type="entry name" value="lipoyl_domain"/>
    <property type="match status" value="1"/>
</dbReference>
<evidence type="ECO:0000256" key="5">
    <source>
        <dbReference type="ARBA" id="ARBA00022679"/>
    </source>
</evidence>
<keyword evidence="4" id="KW-0816">Tricarboxylic acid cycle</keyword>
<comment type="pathway">
    <text evidence="2">Amino-acid degradation; L-lysine degradation via saccharopine pathway; glutaryl-CoA from L-lysine: step 6/6.</text>
</comment>
<dbReference type="AlphaFoldDB" id="A0A813GR32"/>
<evidence type="ECO:0000256" key="1">
    <source>
        <dbReference type="ARBA" id="ARBA00001938"/>
    </source>
</evidence>
<dbReference type="SUPFAM" id="SSF52777">
    <property type="entry name" value="CoA-dependent acyltransferases"/>
    <property type="match status" value="1"/>
</dbReference>
<dbReference type="EC" id="2.3.1.-" evidence="9"/>
<dbReference type="InterPro" id="IPR011053">
    <property type="entry name" value="Single_hybrid_motif"/>
</dbReference>
<comment type="cofactor">
    <cofactor evidence="1 9">
        <name>(R)-lipoate</name>
        <dbReference type="ChEBI" id="CHEBI:83088"/>
    </cofactor>
</comment>
<gene>
    <name evidence="11" type="ORF">PGLA2088_LOCUS666</name>
</gene>
<dbReference type="InterPro" id="IPR001078">
    <property type="entry name" value="2-oxoacid_DH_actylTfrase"/>
</dbReference>